<dbReference type="InterPro" id="IPR029063">
    <property type="entry name" value="SAM-dependent_MTases_sf"/>
</dbReference>
<sequence length="598" mass="64699">MAWFRRAEGSGALDELVLGQDAPPPAEDISTDEAGSQQDVVAAEDEFESNKKKVTRYFSENVTECRRLCEIRQKGWESKEADQFFKNQRRQADEGGEKTVSYMHKMMRDIAKEMQKQTRAFTIENKATRTPMILDMCAAPGLFLQYALDKNRGAGALGFTLPASRGGYDLAAVRRAAGVQVRFLDVTMLAADMLGVADCGSAIPPGHPHAGDFHTTPQIPPGQTFDLVLCDGQVLRPHQPHRAAYRERREARRLTLTQLALGLGHLTPGGTMVVLLHRLEAWDTVLMLHTFSRISTTVRLFKPRSGHAKRSSLYMVAKGVRSGQAEAVAAVARWKEDWRAATFETDEERWREVRRRVGADVPGVDAFLGEFGPEIAAMGREVWGIQADALERAPFMGEKQNKKKKKKTSKSADVNQIASPPGLFLLDLGARLAAKVDVLVLVLVLVTDVPVPLVVPPAVALAPNGPEAAIGTPGEVRVAQHVGGGGVRAVGRRHGLAGAAVELDAGEDVARRVGAVPGPVEGHVGGAAVGVEEYVQGGCLRYPRKFISSPGLSSWISVPFRTTSSAEFSTAYIPPVTGCSATPTLFLRPQPSRLPSVG</sequence>
<comment type="caution">
    <text evidence="3">The sequence shown here is derived from an EMBL/GenBank/DDBJ whole genome shotgun (WGS) entry which is preliminary data.</text>
</comment>
<accession>A0A423VJ75</accession>
<evidence type="ECO:0000259" key="2">
    <source>
        <dbReference type="Pfam" id="PF01728"/>
    </source>
</evidence>
<reference evidence="3 4" key="1">
    <citation type="submission" date="2015-09" db="EMBL/GenBank/DDBJ databases">
        <title>Host preference determinants of Valsa canker pathogens revealed by comparative genomics.</title>
        <authorList>
            <person name="Yin Z."/>
            <person name="Huang L."/>
        </authorList>
    </citation>
    <scope>NUCLEOTIDE SEQUENCE [LARGE SCALE GENOMIC DNA]</scope>
    <source>
        <strain evidence="3 4">03-1</strain>
    </source>
</reference>
<dbReference type="STRING" id="356882.A0A423VJ75"/>
<organism evidence="3 4">
    <name type="scientific">Cytospora schulzeri</name>
    <dbReference type="NCBI Taxonomy" id="448051"/>
    <lineage>
        <taxon>Eukaryota</taxon>
        <taxon>Fungi</taxon>
        <taxon>Dikarya</taxon>
        <taxon>Ascomycota</taxon>
        <taxon>Pezizomycotina</taxon>
        <taxon>Sordariomycetes</taxon>
        <taxon>Sordariomycetidae</taxon>
        <taxon>Diaporthales</taxon>
        <taxon>Cytosporaceae</taxon>
        <taxon>Cytospora</taxon>
    </lineage>
</organism>
<feature type="region of interest" description="Disordered" evidence="1">
    <location>
        <begin position="394"/>
        <end position="413"/>
    </location>
</feature>
<dbReference type="AlphaFoldDB" id="A0A423VJ75"/>
<feature type="domain" description="Ribosomal RNA methyltransferase FtsJ" evidence="2">
    <location>
        <begin position="114"/>
        <end position="319"/>
    </location>
</feature>
<dbReference type="OrthoDB" id="417125at2759"/>
<dbReference type="SUPFAM" id="SSF53335">
    <property type="entry name" value="S-adenosyl-L-methionine-dependent methyltransferases"/>
    <property type="match status" value="1"/>
</dbReference>
<dbReference type="GO" id="GO:0008168">
    <property type="term" value="F:methyltransferase activity"/>
    <property type="evidence" value="ECO:0007669"/>
    <property type="project" value="InterPro"/>
</dbReference>
<dbReference type="Gene3D" id="3.40.50.150">
    <property type="entry name" value="Vaccinia Virus protein VP39"/>
    <property type="match status" value="1"/>
</dbReference>
<gene>
    <name evidence="3" type="ORF">VMCG_09571</name>
</gene>
<dbReference type="EMBL" id="LKEA01000058">
    <property type="protein sequence ID" value="ROV91049.1"/>
    <property type="molecule type" value="Genomic_DNA"/>
</dbReference>
<proteinExistence type="predicted"/>
<evidence type="ECO:0000313" key="3">
    <source>
        <dbReference type="EMBL" id="ROV91049.1"/>
    </source>
</evidence>
<dbReference type="GO" id="GO:0032259">
    <property type="term" value="P:methylation"/>
    <property type="evidence" value="ECO:0007669"/>
    <property type="project" value="InterPro"/>
</dbReference>
<keyword evidence="4" id="KW-1185">Reference proteome</keyword>
<name>A0A423VJ75_9PEZI</name>
<dbReference type="InterPro" id="IPR002877">
    <property type="entry name" value="RNA_MeTrfase_FtsJ_dom"/>
</dbReference>
<evidence type="ECO:0000313" key="4">
    <source>
        <dbReference type="Proteomes" id="UP000283895"/>
    </source>
</evidence>
<evidence type="ECO:0000256" key="1">
    <source>
        <dbReference type="SAM" id="MobiDB-lite"/>
    </source>
</evidence>
<dbReference type="Proteomes" id="UP000283895">
    <property type="component" value="Unassembled WGS sequence"/>
</dbReference>
<feature type="region of interest" description="Disordered" evidence="1">
    <location>
        <begin position="15"/>
        <end position="45"/>
    </location>
</feature>
<dbReference type="Pfam" id="PF01728">
    <property type="entry name" value="FtsJ"/>
    <property type="match status" value="1"/>
</dbReference>
<protein>
    <recommendedName>
        <fullName evidence="2">Ribosomal RNA methyltransferase FtsJ domain-containing protein</fullName>
    </recommendedName>
</protein>